<organism evidence="2">
    <name type="scientific">Cacopsylla melanoneura</name>
    <dbReference type="NCBI Taxonomy" id="428564"/>
    <lineage>
        <taxon>Eukaryota</taxon>
        <taxon>Metazoa</taxon>
        <taxon>Ecdysozoa</taxon>
        <taxon>Arthropoda</taxon>
        <taxon>Hexapoda</taxon>
        <taxon>Insecta</taxon>
        <taxon>Pterygota</taxon>
        <taxon>Neoptera</taxon>
        <taxon>Paraneoptera</taxon>
        <taxon>Hemiptera</taxon>
        <taxon>Sternorrhyncha</taxon>
        <taxon>Psylloidea</taxon>
        <taxon>Psyllidae</taxon>
        <taxon>Psyllinae</taxon>
        <taxon>Cacopsylla</taxon>
    </lineage>
</organism>
<keyword evidence="1" id="KW-0732">Signal</keyword>
<dbReference type="EMBL" id="HBUF01097882">
    <property type="protein sequence ID" value="CAG6637329.1"/>
    <property type="molecule type" value="Transcribed_RNA"/>
</dbReference>
<evidence type="ECO:0000313" key="2">
    <source>
        <dbReference type="EMBL" id="CAG6637329.1"/>
    </source>
</evidence>
<protein>
    <recommendedName>
        <fullName evidence="3">Secreted protein</fullName>
    </recommendedName>
</protein>
<reference evidence="2" key="1">
    <citation type="submission" date="2021-05" db="EMBL/GenBank/DDBJ databases">
        <authorList>
            <person name="Alioto T."/>
            <person name="Alioto T."/>
            <person name="Gomez Garrido J."/>
        </authorList>
    </citation>
    <scope>NUCLEOTIDE SEQUENCE</scope>
</reference>
<accession>A0A8D8QS74</accession>
<name>A0A8D8QS74_9HEMI</name>
<dbReference type="AlphaFoldDB" id="A0A8D8QS74"/>
<feature type="chain" id="PRO_5034201983" description="Secreted protein" evidence="1">
    <location>
        <begin position="26"/>
        <end position="142"/>
    </location>
</feature>
<feature type="signal peptide" evidence="1">
    <location>
        <begin position="1"/>
        <end position="25"/>
    </location>
</feature>
<proteinExistence type="predicted"/>
<sequence>MAVFSALSIFIASFVFFAPFSDVSGIVHKEGIKTKKMVMFQICVGGHTSECIAIGIDKARDVCATGENSGPNKDWDRGLNLGTANYTGVSGNRCVGETCNVLVGMNGAPGSEAVLDCRTSDSTKPGYKLGDTDCTCNIFVNI</sequence>
<evidence type="ECO:0008006" key="3">
    <source>
        <dbReference type="Google" id="ProtNLM"/>
    </source>
</evidence>
<evidence type="ECO:0000256" key="1">
    <source>
        <dbReference type="SAM" id="SignalP"/>
    </source>
</evidence>